<comment type="cofactor">
    <cofactor evidence="1 17 19">
        <name>Mn(2+)</name>
        <dbReference type="ChEBI" id="CHEBI:29035"/>
    </cofactor>
</comment>
<keyword evidence="12 19" id="KW-0472">Membrane</keyword>
<evidence type="ECO:0000256" key="8">
    <source>
        <dbReference type="ARBA" id="ARBA00022723"/>
    </source>
</evidence>
<dbReference type="SUPFAM" id="SSF53448">
    <property type="entry name" value="Nucleotide-diphospho-sugar transferases"/>
    <property type="match status" value="1"/>
</dbReference>
<dbReference type="InterPro" id="IPR005027">
    <property type="entry name" value="Glyco_trans_43"/>
</dbReference>
<dbReference type="GO" id="GO:0000139">
    <property type="term" value="C:Golgi membrane"/>
    <property type="evidence" value="ECO:0007669"/>
    <property type="project" value="UniProtKB-SubCell"/>
</dbReference>
<dbReference type="STRING" id="35525.A0A0P5AQE3"/>
<dbReference type="GO" id="GO:0046872">
    <property type="term" value="F:metal ion binding"/>
    <property type="evidence" value="ECO:0007669"/>
    <property type="project" value="UniProtKB-KW"/>
</dbReference>
<evidence type="ECO:0000256" key="19">
    <source>
        <dbReference type="RuleBase" id="RU363127"/>
    </source>
</evidence>
<evidence type="ECO:0000256" key="1">
    <source>
        <dbReference type="ARBA" id="ARBA00001936"/>
    </source>
</evidence>
<keyword evidence="9 19" id="KW-0735">Signal-anchor</keyword>
<evidence type="ECO:0000256" key="6">
    <source>
        <dbReference type="ARBA" id="ARBA00022679"/>
    </source>
</evidence>
<name>A0A0P5AQE3_9CRUS</name>
<dbReference type="Gene3D" id="3.90.550.10">
    <property type="entry name" value="Spore Coat Polysaccharide Biosynthesis Protein SpsA, Chain A"/>
    <property type="match status" value="1"/>
</dbReference>
<keyword evidence="13" id="KW-0325">Glycoprotein</keyword>
<evidence type="ECO:0000256" key="14">
    <source>
        <dbReference type="ARBA" id="ARBA00023211"/>
    </source>
</evidence>
<comment type="pathway">
    <text evidence="3 19">Protein modification; protein glycosylation.</text>
</comment>
<dbReference type="FunFam" id="3.90.550.10:FF:000044">
    <property type="entry name" value="Galactosylgalactosylxylosylprotein 3-beta-glucuronosyltransferase"/>
    <property type="match status" value="1"/>
</dbReference>
<evidence type="ECO:0000256" key="5">
    <source>
        <dbReference type="ARBA" id="ARBA00012641"/>
    </source>
</evidence>
<dbReference type="CDD" id="cd00218">
    <property type="entry name" value="GlcAT-I"/>
    <property type="match status" value="1"/>
</dbReference>
<keyword evidence="10 19" id="KW-1133">Transmembrane helix</keyword>
<evidence type="ECO:0000313" key="21">
    <source>
        <dbReference type="Proteomes" id="UP000076858"/>
    </source>
</evidence>
<protein>
    <recommendedName>
        <fullName evidence="5 19">Galactosylgalactosylxylosylprotein 3-beta-glucuronosyltransferase</fullName>
        <ecNumber evidence="5 19">2.4.1.135</ecNumber>
    </recommendedName>
</protein>
<evidence type="ECO:0000256" key="10">
    <source>
        <dbReference type="ARBA" id="ARBA00022989"/>
    </source>
</evidence>
<evidence type="ECO:0000256" key="9">
    <source>
        <dbReference type="ARBA" id="ARBA00022968"/>
    </source>
</evidence>
<dbReference type="EMBL" id="LRGB01000642">
    <property type="protein sequence ID" value="KZS17161.1"/>
    <property type="molecule type" value="Genomic_DNA"/>
</dbReference>
<evidence type="ECO:0000256" key="17">
    <source>
        <dbReference type="PIRSR" id="PIRSR605027-3"/>
    </source>
</evidence>
<dbReference type="OrthoDB" id="675023at2759"/>
<evidence type="ECO:0000313" key="20">
    <source>
        <dbReference type="EMBL" id="KZS17161.1"/>
    </source>
</evidence>
<comment type="subcellular location">
    <subcellularLocation>
        <location evidence="2 19">Golgi apparatus membrane</location>
        <topology evidence="2 19">Single-pass type II membrane protein</topology>
    </subcellularLocation>
</comment>
<feature type="active site" description="Proton donor/acceptor" evidence="16">
    <location>
        <position position="324"/>
    </location>
</feature>
<dbReference type="Pfam" id="PF03360">
    <property type="entry name" value="Glyco_transf_43"/>
    <property type="match status" value="1"/>
</dbReference>
<keyword evidence="11 19" id="KW-0333">Golgi apparatus</keyword>
<proteinExistence type="inferred from homology"/>
<dbReference type="AlphaFoldDB" id="A0A0P5AQE3"/>
<keyword evidence="7 19" id="KW-0812">Transmembrane</keyword>
<dbReference type="Proteomes" id="UP000076858">
    <property type="component" value="Unassembled WGS sequence"/>
</dbReference>
<dbReference type="InterPro" id="IPR029044">
    <property type="entry name" value="Nucleotide-diphossugar_trans"/>
</dbReference>
<evidence type="ECO:0000256" key="18">
    <source>
        <dbReference type="PIRSR" id="PIRSR605027-4"/>
    </source>
</evidence>
<feature type="binding site" evidence="17">
    <location>
        <position position="240"/>
    </location>
    <ligand>
        <name>Mn(2+)</name>
        <dbReference type="ChEBI" id="CHEBI:29035"/>
    </ligand>
</feature>
<evidence type="ECO:0000256" key="4">
    <source>
        <dbReference type="ARBA" id="ARBA00007706"/>
    </source>
</evidence>
<dbReference type="PANTHER" id="PTHR10896">
    <property type="entry name" value="GALACTOSYLGALACTOSYLXYLOSYLPROTEIN 3-BETA-GLUCURONOSYLTRANSFERASE BETA-1,3-GLUCURONYLTRANSFERASE"/>
    <property type="match status" value="1"/>
</dbReference>
<feature type="transmembrane region" description="Helical" evidence="19">
    <location>
        <begin position="6"/>
        <end position="27"/>
    </location>
</feature>
<accession>A0A0P5AQE3</accession>
<gene>
    <name evidence="20" type="ORF">APZ42_016713</name>
</gene>
<dbReference type="GO" id="GO:0015018">
    <property type="term" value="F:galactosylgalactosylxylosylprotein 3-beta-glucuronosyltransferase activity"/>
    <property type="evidence" value="ECO:0007669"/>
    <property type="project" value="UniProtKB-UniRule"/>
</dbReference>
<dbReference type="EC" id="2.4.1.135" evidence="5 19"/>
<reference evidence="20 21" key="1">
    <citation type="submission" date="2016-03" db="EMBL/GenBank/DDBJ databases">
        <title>EvidentialGene: Evidence-directed Construction of Genes on Genomes.</title>
        <authorList>
            <person name="Gilbert D.G."/>
            <person name="Choi J.-H."/>
            <person name="Mockaitis K."/>
            <person name="Colbourne J."/>
            <person name="Pfrender M."/>
        </authorList>
    </citation>
    <scope>NUCLEOTIDE SEQUENCE [LARGE SCALE GENOMIC DNA]</scope>
    <source>
        <strain evidence="20 21">Xinb3</strain>
        <tissue evidence="20">Complete organism</tissue>
    </source>
</reference>
<dbReference type="GO" id="GO:0005975">
    <property type="term" value="P:carbohydrate metabolic process"/>
    <property type="evidence" value="ECO:0007669"/>
    <property type="project" value="TreeGrafter"/>
</dbReference>
<evidence type="ECO:0000256" key="16">
    <source>
        <dbReference type="PIRSR" id="PIRSR605027-1"/>
    </source>
</evidence>
<comment type="similarity">
    <text evidence="4 19">Belongs to the glycosyltransferase 43 family.</text>
</comment>
<evidence type="ECO:0000256" key="7">
    <source>
        <dbReference type="ARBA" id="ARBA00022692"/>
    </source>
</evidence>
<dbReference type="UniPathway" id="UPA00378"/>
<dbReference type="GO" id="GO:0050650">
    <property type="term" value="P:chondroitin sulfate proteoglycan biosynthetic process"/>
    <property type="evidence" value="ECO:0007669"/>
    <property type="project" value="TreeGrafter"/>
</dbReference>
<keyword evidence="8 17" id="KW-0479">Metal-binding</keyword>
<keyword evidence="21" id="KW-1185">Reference proteome</keyword>
<evidence type="ECO:0000256" key="13">
    <source>
        <dbReference type="ARBA" id="ARBA00023180"/>
    </source>
</evidence>
<evidence type="ECO:0000256" key="3">
    <source>
        <dbReference type="ARBA" id="ARBA00004922"/>
    </source>
</evidence>
<keyword evidence="14 17" id="KW-0464">Manganese</keyword>
<evidence type="ECO:0000256" key="2">
    <source>
        <dbReference type="ARBA" id="ARBA00004323"/>
    </source>
</evidence>
<organism evidence="20 21">
    <name type="scientific">Daphnia magna</name>
    <dbReference type="NCBI Taxonomy" id="35525"/>
    <lineage>
        <taxon>Eukaryota</taxon>
        <taxon>Metazoa</taxon>
        <taxon>Ecdysozoa</taxon>
        <taxon>Arthropoda</taxon>
        <taxon>Crustacea</taxon>
        <taxon>Branchiopoda</taxon>
        <taxon>Diplostraca</taxon>
        <taxon>Cladocera</taxon>
        <taxon>Anomopoda</taxon>
        <taxon>Daphniidae</taxon>
        <taxon>Daphnia</taxon>
    </lineage>
</organism>
<sequence>MVSPRAPLSKLTAGLLFVSFLIYLVIINRLEVGQSDRVADPASFSSRMLMNLPSSGSGDSNNLHDTISNSGVITAIDNMVNQIGVAGSDLTETRVKDISNEIAKQIADYVVQRLGKAATISNPCSSCWKHGNATDLPVIYLVTPTYRRPEQIPDLTRLAQTLLNVPAVHWIVVEDNSALSPAIASLLKRYGIPHTHLKAQMPEKYKKSKLKPRGVANRNAALDWVRSNCKSGVVYFADDDNTYDIRLFEEMRFTKKVSMWPVGLVTKVGLSSPVVNDKGVVVDFFDGWMANRKFPVDMAGFAVSVQLILEKSDVYMPYVPGHEEDGFLKKLDVSPADIEPKANWCTQIFVWHTQTKSNTPANRTTATGKRYKGTNIDTLQEWIV</sequence>
<keyword evidence="6 19" id="KW-0808">Transferase</keyword>
<evidence type="ECO:0000256" key="15">
    <source>
        <dbReference type="ARBA" id="ARBA00047979"/>
    </source>
</evidence>
<evidence type="ECO:0000256" key="12">
    <source>
        <dbReference type="ARBA" id="ARBA00023136"/>
    </source>
</evidence>
<comment type="caution">
    <text evidence="20">The sequence shown here is derived from an EMBL/GenBank/DDBJ whole genome shotgun (WGS) entry which is preliminary data.</text>
</comment>
<feature type="site" description="Interaction with galactose moiety of substrate glycoprotein" evidence="18">
    <location>
        <position position="362"/>
    </location>
</feature>
<dbReference type="PANTHER" id="PTHR10896:SF50">
    <property type="entry name" value="GALACTOSYLGALACTOSYLXYLOSYLPROTEIN 3-BETA-GLUCURONOSYLTRANSFERASE P"/>
    <property type="match status" value="1"/>
</dbReference>
<comment type="catalytic activity">
    <reaction evidence="15 19">
        <text>3-O-(beta-D-galactosyl-(1-&gt;3)-beta-D-galactosyl-(1-&gt;4)-beta-D-xylosyl)-L-seryl-[protein] + UDP-alpha-D-glucuronate = 3-O-(beta-D-GlcA-(1-&gt;3)-beta-D-Gal-(1-&gt;3)-beta-D-Gal-(1-&gt;4)-beta-D-Xyl)-L-seryl-[protein] + UDP + H(+)</text>
        <dbReference type="Rhea" id="RHEA:24168"/>
        <dbReference type="Rhea" id="RHEA-COMP:12571"/>
        <dbReference type="Rhea" id="RHEA-COMP:12573"/>
        <dbReference type="ChEBI" id="CHEBI:15378"/>
        <dbReference type="ChEBI" id="CHEBI:58052"/>
        <dbReference type="ChEBI" id="CHEBI:58223"/>
        <dbReference type="ChEBI" id="CHEBI:132090"/>
        <dbReference type="ChEBI" id="CHEBI:132093"/>
        <dbReference type="EC" id="2.4.1.135"/>
    </reaction>
</comment>
<evidence type="ECO:0000256" key="11">
    <source>
        <dbReference type="ARBA" id="ARBA00023034"/>
    </source>
</evidence>